<dbReference type="AlphaFoldDB" id="A0A4R6SQ29"/>
<keyword evidence="4" id="KW-1185">Reference proteome</keyword>
<dbReference type="InterPro" id="IPR005545">
    <property type="entry name" value="YCII"/>
</dbReference>
<protein>
    <recommendedName>
        <fullName evidence="2">YCII-related domain-containing protein</fullName>
    </recommendedName>
</protein>
<evidence type="ECO:0000313" key="3">
    <source>
        <dbReference type="EMBL" id="TDQ05363.1"/>
    </source>
</evidence>
<gene>
    <name evidence="3" type="ORF">EV186_1011333</name>
</gene>
<reference evidence="3 4" key="1">
    <citation type="submission" date="2019-03" db="EMBL/GenBank/DDBJ databases">
        <title>Genomic Encyclopedia of Type Strains, Phase IV (KMG-IV): sequencing the most valuable type-strain genomes for metagenomic binning, comparative biology and taxonomic classification.</title>
        <authorList>
            <person name="Goeker M."/>
        </authorList>
    </citation>
    <scope>NUCLEOTIDE SEQUENCE [LARGE SCALE GENOMIC DNA]</scope>
    <source>
        <strain evidence="3 4">DSM 45361</strain>
    </source>
</reference>
<organism evidence="3 4">
    <name type="scientific">Labedaea rhizosphaerae</name>
    <dbReference type="NCBI Taxonomy" id="598644"/>
    <lineage>
        <taxon>Bacteria</taxon>
        <taxon>Bacillati</taxon>
        <taxon>Actinomycetota</taxon>
        <taxon>Actinomycetes</taxon>
        <taxon>Pseudonocardiales</taxon>
        <taxon>Pseudonocardiaceae</taxon>
        <taxon>Labedaea</taxon>
    </lineage>
</organism>
<comment type="caution">
    <text evidence="3">The sequence shown here is derived from an EMBL/GenBank/DDBJ whole genome shotgun (WGS) entry which is preliminary data.</text>
</comment>
<dbReference type="EMBL" id="SNXZ01000001">
    <property type="protein sequence ID" value="TDQ05363.1"/>
    <property type="molecule type" value="Genomic_DNA"/>
</dbReference>
<comment type="similarity">
    <text evidence="1">Belongs to the YciI family.</text>
</comment>
<dbReference type="Proteomes" id="UP000295444">
    <property type="component" value="Unassembled WGS sequence"/>
</dbReference>
<dbReference type="Pfam" id="PF03795">
    <property type="entry name" value="YCII"/>
    <property type="match status" value="1"/>
</dbReference>
<dbReference type="SUPFAM" id="SSF54909">
    <property type="entry name" value="Dimeric alpha+beta barrel"/>
    <property type="match status" value="1"/>
</dbReference>
<dbReference type="Gene3D" id="3.30.70.1060">
    <property type="entry name" value="Dimeric alpha+beta barrel"/>
    <property type="match status" value="1"/>
</dbReference>
<dbReference type="RefSeq" id="WP_133848126.1">
    <property type="nucleotide sequence ID" value="NZ_SNXZ01000001.1"/>
</dbReference>
<dbReference type="PANTHER" id="PTHR35174:SF3">
    <property type="entry name" value="BLL7171 PROTEIN"/>
    <property type="match status" value="1"/>
</dbReference>
<evidence type="ECO:0000313" key="4">
    <source>
        <dbReference type="Proteomes" id="UP000295444"/>
    </source>
</evidence>
<accession>A0A4R6SQ29</accession>
<sequence>MRYLFLICADDKAASQVGTPSHERSPQAWLDEVQRRGLRTLGGRLRPAAEAKTQRLRDGQVLVSDGPFAETAEQIGGFDVMECADLDEAIEVAAKHPFAAIGSIEIRPLWDE</sequence>
<evidence type="ECO:0000259" key="2">
    <source>
        <dbReference type="Pfam" id="PF03795"/>
    </source>
</evidence>
<proteinExistence type="inferred from homology"/>
<dbReference type="PANTHER" id="PTHR35174">
    <property type="entry name" value="BLL7171 PROTEIN-RELATED"/>
    <property type="match status" value="1"/>
</dbReference>
<dbReference type="InterPro" id="IPR011008">
    <property type="entry name" value="Dimeric_a/b-barrel"/>
</dbReference>
<name>A0A4R6SQ29_LABRH</name>
<dbReference type="OrthoDB" id="668782at2"/>
<feature type="domain" description="YCII-related" evidence="2">
    <location>
        <begin position="3"/>
        <end position="111"/>
    </location>
</feature>
<evidence type="ECO:0000256" key="1">
    <source>
        <dbReference type="ARBA" id="ARBA00007689"/>
    </source>
</evidence>